<proteinExistence type="predicted"/>
<accession>A0A7C3EVK7</accession>
<dbReference type="InterPro" id="IPR036019">
    <property type="entry name" value="MscL_channel"/>
</dbReference>
<keyword evidence="4 5" id="KW-0472">Membrane</keyword>
<dbReference type="EMBL" id="DSTX01000001">
    <property type="protein sequence ID" value="HFK19823.1"/>
    <property type="molecule type" value="Genomic_DNA"/>
</dbReference>
<dbReference type="SUPFAM" id="SSF81330">
    <property type="entry name" value="Gated mechanosensitive channel"/>
    <property type="match status" value="1"/>
</dbReference>
<dbReference type="AlphaFoldDB" id="A0A7C3EVK7"/>
<comment type="caution">
    <text evidence="6">The sequence shown here is derived from an EMBL/GenBank/DDBJ whole genome shotgun (WGS) entry which is preliminary data.</text>
</comment>
<evidence type="ECO:0000256" key="3">
    <source>
        <dbReference type="ARBA" id="ARBA00022989"/>
    </source>
</evidence>
<evidence type="ECO:0000256" key="2">
    <source>
        <dbReference type="ARBA" id="ARBA00022692"/>
    </source>
</evidence>
<evidence type="ECO:0000256" key="1">
    <source>
        <dbReference type="ARBA" id="ARBA00004141"/>
    </source>
</evidence>
<dbReference type="PANTHER" id="PTHR30266:SF2">
    <property type="entry name" value="LARGE-CONDUCTANCE MECHANOSENSITIVE CHANNEL"/>
    <property type="match status" value="1"/>
</dbReference>
<reference evidence="6" key="1">
    <citation type="journal article" date="2020" name="mSystems">
        <title>Genome- and Community-Level Interaction Insights into Carbon Utilization and Element Cycling Functions of Hydrothermarchaeota in Hydrothermal Sediment.</title>
        <authorList>
            <person name="Zhou Z."/>
            <person name="Liu Y."/>
            <person name="Xu W."/>
            <person name="Pan J."/>
            <person name="Luo Z.H."/>
            <person name="Li M."/>
        </authorList>
    </citation>
    <scope>NUCLEOTIDE SEQUENCE [LARGE SCALE GENOMIC DNA]</scope>
    <source>
        <strain evidence="6">SpSt-468</strain>
    </source>
</reference>
<feature type="transmembrane region" description="Helical" evidence="5">
    <location>
        <begin position="42"/>
        <end position="61"/>
    </location>
</feature>
<keyword evidence="3 5" id="KW-1133">Transmembrane helix</keyword>
<evidence type="ECO:0000256" key="4">
    <source>
        <dbReference type="ARBA" id="ARBA00023136"/>
    </source>
</evidence>
<dbReference type="GO" id="GO:0016020">
    <property type="term" value="C:membrane"/>
    <property type="evidence" value="ECO:0007669"/>
    <property type="project" value="UniProtKB-SubCell"/>
</dbReference>
<comment type="subcellular location">
    <subcellularLocation>
        <location evidence="1">Membrane</location>
        <topology evidence="1">Multi-pass membrane protein</topology>
    </subcellularLocation>
</comment>
<dbReference type="Gene3D" id="1.10.1200.120">
    <property type="entry name" value="Large-conductance mechanosensitive channel, MscL, domain 1"/>
    <property type="match status" value="1"/>
</dbReference>
<dbReference type="Pfam" id="PF01741">
    <property type="entry name" value="MscL"/>
    <property type="match status" value="1"/>
</dbReference>
<keyword evidence="2 5" id="KW-0812">Transmembrane</keyword>
<name>A0A7C3EVK7_9CREN</name>
<dbReference type="InterPro" id="IPR037673">
    <property type="entry name" value="MSC/AndL"/>
</dbReference>
<gene>
    <name evidence="6" type="ORF">ENS19_00900</name>
</gene>
<feature type="transmembrane region" description="Helical" evidence="5">
    <location>
        <begin position="68"/>
        <end position="88"/>
    </location>
</feature>
<evidence type="ECO:0000313" key="6">
    <source>
        <dbReference type="EMBL" id="HFK19823.1"/>
    </source>
</evidence>
<dbReference type="PANTHER" id="PTHR30266">
    <property type="entry name" value="MECHANOSENSITIVE CHANNEL MSCL"/>
    <property type="match status" value="1"/>
</dbReference>
<evidence type="ECO:0000256" key="5">
    <source>
        <dbReference type="SAM" id="Phobius"/>
    </source>
</evidence>
<protein>
    <submittedName>
        <fullName evidence="6">MscL family protein</fullName>
    </submittedName>
</protein>
<dbReference type="GO" id="GO:0008381">
    <property type="term" value="F:mechanosensitive monoatomic ion channel activity"/>
    <property type="evidence" value="ECO:0007669"/>
    <property type="project" value="TreeGrafter"/>
</dbReference>
<feature type="transmembrane region" description="Helical" evidence="5">
    <location>
        <begin position="94"/>
        <end position="118"/>
    </location>
</feature>
<organism evidence="6">
    <name type="scientific">Candidatus Methanomethylicus mesodigestus</name>
    <dbReference type="NCBI Taxonomy" id="1867258"/>
    <lineage>
        <taxon>Archaea</taxon>
        <taxon>Thermoproteota</taxon>
        <taxon>Methanosuratincolia</taxon>
        <taxon>Candidatus Methanomethylicales</taxon>
        <taxon>Candidatus Methanomethylicaceae</taxon>
        <taxon>Candidatus Methanomethylicus</taxon>
    </lineage>
</organism>
<sequence length="127" mass="13686">MADETLEELRAIRKLLEPKPAPPPPPAPKGLMNEFKAFIKNYKVMGLAVAFILGLYLGALTQSLVKDILMPLIGLAIPGMSDLATLAVPVGNQIFGVGNFLVAVITFIIVAFVIFILVKITKRVGIE</sequence>